<sequence>MARTNADTADQSEPLARHASLLVILEEQLEFLAYDSLCYNGSAWLVQGRFYCLRRRYFARGLVSNKARTALRLAFVAKAAASLMVNFLGTWKLKLLHVNWDMPTDGLKPPEPRVDCGSDQGATLAMEAQTAGGLPRLCKSKATLSTCDRRLHTATSQLPVHATGVRILRTAVFKGSWKRPKEDGASMDTEVEPSTSRTGRPVALGGAMSLSSVWGVQPAWPWPSASGVQPAWPLPSASGVQEALPMPSAAGVQAALPFVRIPQRRAYNRLCLCPRHLVHKQPCPCPRHLTYASVLDIIGCLCNNTYGLRIWRTSKCFCAPTITSGATTVLSPAIPTAGTTDPTARLLEGVEKVIKSGQPEELSKTAEAPKLPELSESSSVDFGDWFYFLEPVMSDLSALSAEWWSVVTRYAQEDQMETMVEMRCPRMTERHPGRFMSHGVYGMASPGHRDGQVPV</sequence>
<dbReference type="Proteomes" id="UP000186817">
    <property type="component" value="Unassembled WGS sequence"/>
</dbReference>
<accession>A0A1Q9CJL8</accession>
<reference evidence="2 3" key="1">
    <citation type="submission" date="2016-02" db="EMBL/GenBank/DDBJ databases">
        <title>Genome analysis of coral dinoflagellate symbionts highlights evolutionary adaptations to a symbiotic lifestyle.</title>
        <authorList>
            <person name="Aranda M."/>
            <person name="Li Y."/>
            <person name="Liew Y.J."/>
            <person name="Baumgarten S."/>
            <person name="Simakov O."/>
            <person name="Wilson M."/>
            <person name="Piel J."/>
            <person name="Ashoor H."/>
            <person name="Bougouffa S."/>
            <person name="Bajic V.B."/>
            <person name="Ryu T."/>
            <person name="Ravasi T."/>
            <person name="Bayer T."/>
            <person name="Micklem G."/>
            <person name="Kim H."/>
            <person name="Bhak J."/>
            <person name="Lajeunesse T.C."/>
            <person name="Voolstra C.R."/>
        </authorList>
    </citation>
    <scope>NUCLEOTIDE SEQUENCE [LARGE SCALE GENOMIC DNA]</scope>
    <source>
        <strain evidence="2 3">CCMP2467</strain>
    </source>
</reference>
<organism evidence="2 3">
    <name type="scientific">Symbiodinium microadriaticum</name>
    <name type="common">Dinoflagellate</name>
    <name type="synonym">Zooxanthella microadriatica</name>
    <dbReference type="NCBI Taxonomy" id="2951"/>
    <lineage>
        <taxon>Eukaryota</taxon>
        <taxon>Sar</taxon>
        <taxon>Alveolata</taxon>
        <taxon>Dinophyceae</taxon>
        <taxon>Suessiales</taxon>
        <taxon>Symbiodiniaceae</taxon>
        <taxon>Symbiodinium</taxon>
    </lineage>
</organism>
<protein>
    <submittedName>
        <fullName evidence="2">Uncharacterized protein</fullName>
    </submittedName>
</protein>
<proteinExistence type="predicted"/>
<feature type="region of interest" description="Disordered" evidence="1">
    <location>
        <begin position="178"/>
        <end position="200"/>
    </location>
</feature>
<gene>
    <name evidence="2" type="ORF">AK812_SmicGene36147</name>
</gene>
<dbReference type="OrthoDB" id="426459at2759"/>
<keyword evidence="3" id="KW-1185">Reference proteome</keyword>
<dbReference type="AlphaFoldDB" id="A0A1Q9CJL8"/>
<dbReference type="EMBL" id="LSRX01001139">
    <property type="protein sequence ID" value="OLP83128.1"/>
    <property type="molecule type" value="Genomic_DNA"/>
</dbReference>
<evidence type="ECO:0000256" key="1">
    <source>
        <dbReference type="SAM" id="MobiDB-lite"/>
    </source>
</evidence>
<evidence type="ECO:0000313" key="3">
    <source>
        <dbReference type="Proteomes" id="UP000186817"/>
    </source>
</evidence>
<comment type="caution">
    <text evidence="2">The sequence shown here is derived from an EMBL/GenBank/DDBJ whole genome shotgun (WGS) entry which is preliminary data.</text>
</comment>
<name>A0A1Q9CJL8_SYMMI</name>
<evidence type="ECO:0000313" key="2">
    <source>
        <dbReference type="EMBL" id="OLP83128.1"/>
    </source>
</evidence>